<comment type="pathway">
    <text evidence="1">Bacterial outer membrane biogenesis; LPS O-antigen biosynthesis.</text>
</comment>
<gene>
    <name evidence="4" type="ORF">SAE02_70730</name>
</gene>
<dbReference type="Gene3D" id="3.40.50.720">
    <property type="entry name" value="NAD(P)-binding Rossmann-like Domain"/>
    <property type="match status" value="1"/>
</dbReference>
<name>A0A512E2H8_9PROT</name>
<dbReference type="InterPro" id="IPR001509">
    <property type="entry name" value="Epimerase_deHydtase"/>
</dbReference>
<proteinExistence type="inferred from homology"/>
<accession>A0A512E2H8</accession>
<dbReference type="InterPro" id="IPR036291">
    <property type="entry name" value="NAD(P)-bd_dom_sf"/>
</dbReference>
<evidence type="ECO:0000259" key="3">
    <source>
        <dbReference type="Pfam" id="PF01370"/>
    </source>
</evidence>
<protein>
    <submittedName>
        <fullName evidence="4">NAD-dependent epimerase</fullName>
    </submittedName>
</protein>
<dbReference type="Pfam" id="PF01370">
    <property type="entry name" value="Epimerase"/>
    <property type="match status" value="1"/>
</dbReference>
<sequence length="339" mass="36825">MKILVTGAAGFIAGYVVAELLRHGHHVVGIDNFSKYGPVAKAHDSHPNYRFVFGDCKDVALMTELASGCDQIVAGAAMIGGISYFHQYAYDLIAENERITASTFDAAIAARKTGRLAKINVLSSSMVFESAATFPTPETEISRAPPPASSYGFQKLAVEYFARAAHQQYGLPFTIVRPFNCVGIGEGKALGDAEIMSGNVKLSMSHVLPDLAQKVLKGQDPLHILGDGGQVRCYTHGADLARGIRLCVESEKALNDDFNLSTSDATTVLDLAELVWREVNGDRPFRYTSDAPFEYDVQRRIPDTAKAARVLGFQAEVPVRDSVREVVGWVRTELNAGRL</sequence>
<dbReference type="SUPFAM" id="SSF51735">
    <property type="entry name" value="NAD(P)-binding Rossmann-fold domains"/>
    <property type="match status" value="1"/>
</dbReference>
<feature type="domain" description="NAD-dependent epimerase/dehydratase" evidence="3">
    <location>
        <begin position="3"/>
        <end position="260"/>
    </location>
</feature>
<comment type="similarity">
    <text evidence="2">Belongs to the NAD(P)-dependent epimerase/dehydratase family.</text>
</comment>
<dbReference type="RefSeq" id="WP_044437435.1">
    <property type="nucleotide sequence ID" value="NZ_BJYZ01000054.1"/>
</dbReference>
<organism evidence="4 5">
    <name type="scientific">Skermanella aerolata</name>
    <dbReference type="NCBI Taxonomy" id="393310"/>
    <lineage>
        <taxon>Bacteria</taxon>
        <taxon>Pseudomonadati</taxon>
        <taxon>Pseudomonadota</taxon>
        <taxon>Alphaproteobacteria</taxon>
        <taxon>Rhodospirillales</taxon>
        <taxon>Azospirillaceae</taxon>
        <taxon>Skermanella</taxon>
    </lineage>
</organism>
<reference evidence="4 5" key="1">
    <citation type="submission" date="2019-07" db="EMBL/GenBank/DDBJ databases">
        <title>Whole genome shotgun sequence of Skermanella aerolata NBRC 106429.</title>
        <authorList>
            <person name="Hosoyama A."/>
            <person name="Uohara A."/>
            <person name="Ohji S."/>
            <person name="Ichikawa N."/>
        </authorList>
    </citation>
    <scope>NUCLEOTIDE SEQUENCE [LARGE SCALE GENOMIC DNA]</scope>
    <source>
        <strain evidence="4 5">NBRC 106429</strain>
    </source>
</reference>
<keyword evidence="5" id="KW-1185">Reference proteome</keyword>
<comment type="caution">
    <text evidence="4">The sequence shown here is derived from an EMBL/GenBank/DDBJ whole genome shotgun (WGS) entry which is preliminary data.</text>
</comment>
<evidence type="ECO:0000256" key="2">
    <source>
        <dbReference type="ARBA" id="ARBA00007637"/>
    </source>
</evidence>
<evidence type="ECO:0000313" key="4">
    <source>
        <dbReference type="EMBL" id="GEO42925.1"/>
    </source>
</evidence>
<evidence type="ECO:0000256" key="1">
    <source>
        <dbReference type="ARBA" id="ARBA00005125"/>
    </source>
</evidence>
<dbReference type="PANTHER" id="PTHR43000">
    <property type="entry name" value="DTDP-D-GLUCOSE 4,6-DEHYDRATASE-RELATED"/>
    <property type="match status" value="1"/>
</dbReference>
<dbReference type="AlphaFoldDB" id="A0A512E2H8"/>
<dbReference type="EMBL" id="BJYZ01000054">
    <property type="protein sequence ID" value="GEO42925.1"/>
    <property type="molecule type" value="Genomic_DNA"/>
</dbReference>
<dbReference type="Proteomes" id="UP000321523">
    <property type="component" value="Unassembled WGS sequence"/>
</dbReference>
<evidence type="ECO:0000313" key="5">
    <source>
        <dbReference type="Proteomes" id="UP000321523"/>
    </source>
</evidence>
<dbReference type="OrthoDB" id="9787292at2"/>